<dbReference type="Pfam" id="PF01880">
    <property type="entry name" value="Desulfoferrodox"/>
    <property type="match status" value="1"/>
</dbReference>
<dbReference type="SUPFAM" id="SSF49367">
    <property type="entry name" value="Superoxide reductase-like"/>
    <property type="match status" value="2"/>
</dbReference>
<comment type="similarity">
    <text evidence="1">Belongs to the desulfoferrodoxin family.</text>
</comment>
<evidence type="ECO:0000256" key="3">
    <source>
        <dbReference type="ARBA" id="ARBA00022723"/>
    </source>
</evidence>
<dbReference type="OrthoDB" id="200272at2759"/>
<keyword evidence="4" id="KW-0249">Electron transport</keyword>
<reference evidence="7" key="1">
    <citation type="submission" date="2021-02" db="EMBL/GenBank/DDBJ databases">
        <authorList>
            <person name="Dougan E. K."/>
            <person name="Rhodes N."/>
            <person name="Thang M."/>
            <person name="Chan C."/>
        </authorList>
    </citation>
    <scope>NUCLEOTIDE SEQUENCE</scope>
</reference>
<protein>
    <submittedName>
        <fullName evidence="7">Dfx protein</fullName>
    </submittedName>
</protein>
<evidence type="ECO:0000256" key="1">
    <source>
        <dbReference type="ARBA" id="ARBA00005941"/>
    </source>
</evidence>
<keyword evidence="5" id="KW-0408">Iron</keyword>
<evidence type="ECO:0000313" key="7">
    <source>
        <dbReference type="EMBL" id="CAE7337002.1"/>
    </source>
</evidence>
<dbReference type="Gene3D" id="2.60.40.730">
    <property type="entry name" value="SOR catalytic domain"/>
    <property type="match status" value="2"/>
</dbReference>
<dbReference type="InterPro" id="IPR051233">
    <property type="entry name" value="Desulfoferrodoxin_SOR"/>
</dbReference>
<keyword evidence="3" id="KW-0479">Metal-binding</keyword>
<name>A0A812NY99_9DINO</name>
<evidence type="ECO:0000256" key="2">
    <source>
        <dbReference type="ARBA" id="ARBA00022448"/>
    </source>
</evidence>
<dbReference type="InterPro" id="IPR036073">
    <property type="entry name" value="Desulfoferrodoxin_Fe-bd_dom_sf"/>
</dbReference>
<dbReference type="Proteomes" id="UP000604046">
    <property type="component" value="Unassembled WGS sequence"/>
</dbReference>
<dbReference type="AlphaFoldDB" id="A0A812NY99"/>
<accession>A0A812NY99</accession>
<dbReference type="PANTHER" id="PTHR36541">
    <property type="entry name" value="SUPEROXIDE REDUCTASE-RELATED"/>
    <property type="match status" value="1"/>
</dbReference>
<keyword evidence="2" id="KW-0813">Transport</keyword>
<comment type="caution">
    <text evidence="7">The sequence shown here is derived from an EMBL/GenBank/DDBJ whole genome shotgun (WGS) entry which is preliminary data.</text>
</comment>
<evidence type="ECO:0000256" key="4">
    <source>
        <dbReference type="ARBA" id="ARBA00022982"/>
    </source>
</evidence>
<organism evidence="7 8">
    <name type="scientific">Symbiodinium natans</name>
    <dbReference type="NCBI Taxonomy" id="878477"/>
    <lineage>
        <taxon>Eukaryota</taxon>
        <taxon>Sar</taxon>
        <taxon>Alveolata</taxon>
        <taxon>Dinophyceae</taxon>
        <taxon>Suessiales</taxon>
        <taxon>Symbiodiniaceae</taxon>
        <taxon>Symbiodinium</taxon>
    </lineage>
</organism>
<evidence type="ECO:0000313" key="8">
    <source>
        <dbReference type="Proteomes" id="UP000604046"/>
    </source>
</evidence>
<dbReference type="GO" id="GO:0016491">
    <property type="term" value="F:oxidoreductase activity"/>
    <property type="evidence" value="ECO:0007669"/>
    <property type="project" value="InterPro"/>
</dbReference>
<dbReference type="InterPro" id="IPR002742">
    <property type="entry name" value="Desulfoferrodoxin_Fe-bd_dom"/>
</dbReference>
<evidence type="ECO:0000256" key="5">
    <source>
        <dbReference type="ARBA" id="ARBA00023004"/>
    </source>
</evidence>
<proteinExistence type="inferred from homology"/>
<keyword evidence="8" id="KW-1185">Reference proteome</keyword>
<gene>
    <name evidence="7" type="primary">dfx</name>
    <name evidence="7" type="ORF">SNAT2548_LOCUS17635</name>
</gene>
<feature type="domain" description="Desulfoferrodoxin ferrous iron-binding" evidence="6">
    <location>
        <begin position="10"/>
        <end position="107"/>
    </location>
</feature>
<dbReference type="PANTHER" id="PTHR36541:SF1">
    <property type="entry name" value="SUPEROXIDE REDUCTASE-RELATED"/>
    <property type="match status" value="1"/>
</dbReference>
<evidence type="ECO:0000259" key="6">
    <source>
        <dbReference type="Pfam" id="PF01880"/>
    </source>
</evidence>
<sequence length="626" mass="68003">MGPFFSEYLREKHSPYIVLNGTRGRVVVGKGAVTGDAADKIHPMEDNPDYIHFIQTMWVEDQAGNVVSMRHLSPAEPAPATMYFDIPDGATSLRAFELCNLHGLWRSAVVAVGAGAAAPGATGGCRLRHCEEGTSVSACQAFTGELQRRENFQPKTDPTGKHSPYLLLDGTTATIVVGIGATPGHEGGLIHPMSPSDDKDVVHWISHVYAVDDLGNLVALCELLPTDPAPATCVFQVPEGIGFLRPYEFCNVHGLYIGDLVQVSSGNSSAQRQCFKRECSASQPSLGPTAPRSAAVEALIQQQQEAGDRISSMNMCLQHMAVYFIRKSLVSAELQADVNRLTQEGDAASDVARRVQMFPDLFAKLNAAGGKWSARSVVFQHTMQEANGTQPTLRLDLIDEAALQGKWALGIFIFAGRASYAEGVNAAIVDVEELLLIHANFAMDWGYTRQKALGPHYTIFYSPDFVDQSVNVTLCAKTHGWMGIGWLNPDRDGGPLMQNTDMVAEVQDRFARWIATALHEEEEPLRDELLSGQRTDDAGNPLNGANHLELIPGALGISGREWCPDEVLSTKIGLIFAFARTDPHEHLDQHLLSSTGYVDLSWNLDCAPGQYFDMASAAPWATSVCA</sequence>
<dbReference type="GO" id="GO:0005506">
    <property type="term" value="F:iron ion binding"/>
    <property type="evidence" value="ECO:0007669"/>
    <property type="project" value="InterPro"/>
</dbReference>
<dbReference type="EMBL" id="CAJNDS010002118">
    <property type="protein sequence ID" value="CAE7337002.1"/>
    <property type="molecule type" value="Genomic_DNA"/>
</dbReference>